<dbReference type="EMBL" id="GG662793">
    <property type="protein sequence ID" value="EAR90785.1"/>
    <property type="molecule type" value="Genomic_DNA"/>
</dbReference>
<evidence type="ECO:0000256" key="2">
    <source>
        <dbReference type="SAM" id="MobiDB-lite"/>
    </source>
</evidence>
<evidence type="ECO:0000256" key="1">
    <source>
        <dbReference type="SAM" id="Coils"/>
    </source>
</evidence>
<feature type="compositionally biased region" description="Polar residues" evidence="2">
    <location>
        <begin position="650"/>
        <end position="665"/>
    </location>
</feature>
<sequence>MSRSSSVLNFREIIISGIQDLEQGVKQRNQDRSSSQKKASQHQIESPIPCFQSSYQDNSPSNIKDLDLSYSPKNVSQYEMSNKLEYGLKDYNKIQLQSFKIPSFTNPVQKNQKNRETEKQSYKLNLNNVPNQSGFDYQQKENSALAGGECTFREKNSTYYFKDVNTNKNIPQYNVSQYSIIRQSEKNEIKSNQVTSYQDRSNNEKQLAFKHNDMSNDIYSPLASRMEWENDSSIFQIKNSSKYESNKNFNKQIQENERNVDYFSIYDNPYQDRQNIFKTLKISEPQTIPTQISSNIESPKFDQVNQNKNVVKNKFKRAKSSYNLKESNSFSNNKNGQQQKQERIDRSLSFKKGINLSPPRKTTISSQMKTERIPTQISFEDSLRSYQMIDQNIKQPITQYAVQKENLKRMILNFESDQLRGIYNLSAFIKFFRELGLMQVAQQQENNLQQEIQVVEELWRLLKFASYSAECVNTSFIYQIVLIIIDCQTYKAIQASQLIDTLCQKEYQKYSNFFQQERENSSIWISSEIVNGIRDALSVSKKNEKIFVKNEIMNKNNQKAKIAQLFQHTNYLKTDGEQHKTKRSYSNNQLTNNSDEDFIYEVQKSNQNQFNKQQHNENSTDSLHSLKQSSQLNQKGDKSNRKSDRDQYKNQKNVHQRLFNNSQSKTRIIKDHLQAKEQKEQNEINQCTFKPQINKNTQKILQKSLSNLQLQKNKEPIEQEEQSIRETIKGVKQNLQRMEQARQQRNHEEKYWENQRLKYQNYLNRSPLTKNSKQQQKLVNLSPSPQKLRTEKIMREKPMLYVDINITKGKTGKIAIYQGDIPEDVANNFAKIYKLNTVATQKLTNKLKDIIQAYYSQLYDQF</sequence>
<dbReference type="KEGG" id="tet:TTHERM_00140930"/>
<dbReference type="AlphaFoldDB" id="I7LU82"/>
<keyword evidence="4" id="KW-1185">Reference proteome</keyword>
<feature type="region of interest" description="Disordered" evidence="2">
    <location>
        <begin position="24"/>
        <end position="63"/>
    </location>
</feature>
<accession>I7LU82</accession>
<feature type="compositionally biased region" description="Basic and acidic residues" evidence="2">
    <location>
        <begin position="635"/>
        <end position="649"/>
    </location>
</feature>
<dbReference type="InParanoid" id="I7LU82"/>
<gene>
    <name evidence="3" type="ORF">TTHERM_00140930</name>
</gene>
<evidence type="ECO:0000313" key="4">
    <source>
        <dbReference type="Proteomes" id="UP000009168"/>
    </source>
</evidence>
<keyword evidence="1" id="KW-0175">Coiled coil</keyword>
<dbReference type="RefSeq" id="XP_001011030.1">
    <property type="nucleotide sequence ID" value="XM_001011030.1"/>
</dbReference>
<name>I7LU82_TETTS</name>
<dbReference type="HOGENOM" id="CLU_332200_0_0_1"/>
<feature type="region of interest" description="Disordered" evidence="2">
    <location>
        <begin position="322"/>
        <end position="349"/>
    </location>
</feature>
<dbReference type="GeneID" id="7823346"/>
<feature type="compositionally biased region" description="Polar residues" evidence="2">
    <location>
        <begin position="619"/>
        <end position="634"/>
    </location>
</feature>
<feature type="compositionally biased region" description="Polar residues" evidence="2">
    <location>
        <begin position="322"/>
        <end position="339"/>
    </location>
</feature>
<organism evidence="3 4">
    <name type="scientific">Tetrahymena thermophila (strain SB210)</name>
    <dbReference type="NCBI Taxonomy" id="312017"/>
    <lineage>
        <taxon>Eukaryota</taxon>
        <taxon>Sar</taxon>
        <taxon>Alveolata</taxon>
        <taxon>Ciliophora</taxon>
        <taxon>Intramacronucleata</taxon>
        <taxon>Oligohymenophorea</taxon>
        <taxon>Hymenostomatida</taxon>
        <taxon>Tetrahymenina</taxon>
        <taxon>Tetrahymenidae</taxon>
        <taxon>Tetrahymena</taxon>
    </lineage>
</organism>
<dbReference type="Proteomes" id="UP000009168">
    <property type="component" value="Unassembled WGS sequence"/>
</dbReference>
<evidence type="ECO:0000313" key="3">
    <source>
        <dbReference type="EMBL" id="EAR90785.1"/>
    </source>
</evidence>
<dbReference type="OrthoDB" id="273382at2759"/>
<feature type="compositionally biased region" description="Polar residues" evidence="2">
    <location>
        <begin position="32"/>
        <end position="44"/>
    </location>
</feature>
<feature type="compositionally biased region" description="Polar residues" evidence="2">
    <location>
        <begin position="51"/>
        <end position="62"/>
    </location>
</feature>
<feature type="coiled-coil region" evidence="1">
    <location>
        <begin position="721"/>
        <end position="748"/>
    </location>
</feature>
<proteinExistence type="predicted"/>
<dbReference type="PANTHER" id="PTHR38150">
    <property type="entry name" value="EF-HAND DOMAIN-CONTAINING PROTEIN"/>
    <property type="match status" value="1"/>
</dbReference>
<reference evidence="4" key="1">
    <citation type="journal article" date="2006" name="PLoS Biol.">
        <title>Macronuclear genome sequence of the ciliate Tetrahymena thermophila, a model eukaryote.</title>
        <authorList>
            <person name="Eisen J.A."/>
            <person name="Coyne R.S."/>
            <person name="Wu M."/>
            <person name="Wu D."/>
            <person name="Thiagarajan M."/>
            <person name="Wortman J.R."/>
            <person name="Badger J.H."/>
            <person name="Ren Q."/>
            <person name="Amedeo P."/>
            <person name="Jones K.M."/>
            <person name="Tallon L.J."/>
            <person name="Delcher A.L."/>
            <person name="Salzberg S.L."/>
            <person name="Silva J.C."/>
            <person name="Haas B.J."/>
            <person name="Majoros W.H."/>
            <person name="Farzad M."/>
            <person name="Carlton J.M."/>
            <person name="Smith R.K. Jr."/>
            <person name="Garg J."/>
            <person name="Pearlman R.E."/>
            <person name="Karrer K.M."/>
            <person name="Sun L."/>
            <person name="Manning G."/>
            <person name="Elde N.C."/>
            <person name="Turkewitz A.P."/>
            <person name="Asai D.J."/>
            <person name="Wilkes D.E."/>
            <person name="Wang Y."/>
            <person name="Cai H."/>
            <person name="Collins K."/>
            <person name="Stewart B.A."/>
            <person name="Lee S.R."/>
            <person name="Wilamowska K."/>
            <person name="Weinberg Z."/>
            <person name="Ruzzo W.L."/>
            <person name="Wloga D."/>
            <person name="Gaertig J."/>
            <person name="Frankel J."/>
            <person name="Tsao C.-C."/>
            <person name="Gorovsky M.A."/>
            <person name="Keeling P.J."/>
            <person name="Waller R.F."/>
            <person name="Patron N.J."/>
            <person name="Cherry J.M."/>
            <person name="Stover N.A."/>
            <person name="Krieger C.J."/>
            <person name="del Toro C."/>
            <person name="Ryder H.F."/>
            <person name="Williamson S.C."/>
            <person name="Barbeau R.A."/>
            <person name="Hamilton E.P."/>
            <person name="Orias E."/>
        </authorList>
    </citation>
    <scope>NUCLEOTIDE SEQUENCE [LARGE SCALE GENOMIC DNA]</scope>
    <source>
        <strain evidence="4">SB210</strain>
    </source>
</reference>
<protein>
    <submittedName>
        <fullName evidence="3">Uncharacterized protein</fullName>
    </submittedName>
</protein>
<dbReference type="PANTHER" id="PTHR38150:SF1">
    <property type="entry name" value="PFU DOMAIN-CONTAINING PROTEIN"/>
    <property type="match status" value="1"/>
</dbReference>
<feature type="region of interest" description="Disordered" evidence="2">
    <location>
        <begin position="609"/>
        <end position="665"/>
    </location>
</feature>